<feature type="domain" description="SWIM-type" evidence="6">
    <location>
        <begin position="600"/>
        <end position="645"/>
    </location>
</feature>
<feature type="compositionally biased region" description="Basic and acidic residues" evidence="5">
    <location>
        <begin position="730"/>
        <end position="747"/>
    </location>
</feature>
<evidence type="ECO:0000313" key="7">
    <source>
        <dbReference type="EMBL" id="CAA7047232.1"/>
    </source>
</evidence>
<name>A0A6D2K3N1_9BRAS</name>
<feature type="compositionally biased region" description="Basic residues" evidence="5">
    <location>
        <begin position="720"/>
        <end position="729"/>
    </location>
</feature>
<evidence type="ECO:0000256" key="3">
    <source>
        <dbReference type="ARBA" id="ARBA00022833"/>
    </source>
</evidence>
<dbReference type="InterPro" id="IPR018289">
    <property type="entry name" value="MULE_transposase_dom"/>
</dbReference>
<evidence type="ECO:0000256" key="4">
    <source>
        <dbReference type="PROSITE-ProRule" id="PRU00325"/>
    </source>
</evidence>
<dbReference type="PANTHER" id="PTHR31973">
    <property type="entry name" value="POLYPROTEIN, PUTATIVE-RELATED"/>
    <property type="match status" value="1"/>
</dbReference>
<dbReference type="InterPro" id="IPR007527">
    <property type="entry name" value="Znf_SWIM"/>
</dbReference>
<evidence type="ECO:0000256" key="1">
    <source>
        <dbReference type="ARBA" id="ARBA00022723"/>
    </source>
</evidence>
<dbReference type="PANTHER" id="PTHR31973:SF195">
    <property type="entry name" value="MUDR FAMILY TRANSPOSASE"/>
    <property type="match status" value="1"/>
</dbReference>
<proteinExistence type="predicted"/>
<gene>
    <name evidence="7" type="ORF">MERR_LOCUS34467</name>
</gene>
<evidence type="ECO:0000256" key="2">
    <source>
        <dbReference type="ARBA" id="ARBA00022771"/>
    </source>
</evidence>
<dbReference type="InterPro" id="IPR006564">
    <property type="entry name" value="Znf_PMZ"/>
</dbReference>
<dbReference type="AlphaFoldDB" id="A0A6D2K3N1"/>
<feature type="compositionally biased region" description="Acidic residues" evidence="5">
    <location>
        <begin position="748"/>
        <end position="758"/>
    </location>
</feature>
<evidence type="ECO:0000256" key="5">
    <source>
        <dbReference type="SAM" id="MobiDB-lite"/>
    </source>
</evidence>
<dbReference type="GO" id="GO:0008270">
    <property type="term" value="F:zinc ion binding"/>
    <property type="evidence" value="ECO:0007669"/>
    <property type="project" value="UniProtKB-KW"/>
</dbReference>
<dbReference type="Pfam" id="PF10551">
    <property type="entry name" value="MULE"/>
    <property type="match status" value="1"/>
</dbReference>
<feature type="compositionally biased region" description="Acidic residues" evidence="5">
    <location>
        <begin position="766"/>
        <end position="780"/>
    </location>
</feature>
<protein>
    <recommendedName>
        <fullName evidence="6">SWIM-type domain-containing protein</fullName>
    </recommendedName>
</protein>
<dbReference type="OrthoDB" id="4327540at2759"/>
<dbReference type="InterPro" id="IPR018290">
    <property type="entry name" value="MULE_transposase_N"/>
</dbReference>
<feature type="region of interest" description="Disordered" evidence="5">
    <location>
        <begin position="701"/>
        <end position="795"/>
    </location>
</feature>
<organism evidence="7 8">
    <name type="scientific">Microthlaspi erraticum</name>
    <dbReference type="NCBI Taxonomy" id="1685480"/>
    <lineage>
        <taxon>Eukaryota</taxon>
        <taxon>Viridiplantae</taxon>
        <taxon>Streptophyta</taxon>
        <taxon>Embryophyta</taxon>
        <taxon>Tracheophyta</taxon>
        <taxon>Spermatophyta</taxon>
        <taxon>Magnoliopsida</taxon>
        <taxon>eudicotyledons</taxon>
        <taxon>Gunneridae</taxon>
        <taxon>Pentapetalae</taxon>
        <taxon>rosids</taxon>
        <taxon>malvids</taxon>
        <taxon>Brassicales</taxon>
        <taxon>Brassicaceae</taxon>
        <taxon>Coluteocarpeae</taxon>
        <taxon>Microthlaspi</taxon>
    </lineage>
</organism>
<feature type="region of interest" description="Disordered" evidence="5">
    <location>
        <begin position="173"/>
        <end position="202"/>
    </location>
</feature>
<keyword evidence="2 4" id="KW-0863">Zinc-finger</keyword>
<dbReference type="PROSITE" id="PS50966">
    <property type="entry name" value="ZF_SWIM"/>
    <property type="match status" value="1"/>
</dbReference>
<dbReference type="SMART" id="SM00575">
    <property type="entry name" value="ZnF_PMZ"/>
    <property type="match status" value="1"/>
</dbReference>
<comment type="caution">
    <text evidence="7">The sequence shown here is derived from an EMBL/GenBank/DDBJ whole genome shotgun (WGS) entry which is preliminary data.</text>
</comment>
<keyword evidence="1" id="KW-0479">Metal-binding</keyword>
<evidence type="ECO:0000259" key="6">
    <source>
        <dbReference type="PROSITE" id="PS50966"/>
    </source>
</evidence>
<keyword evidence="3" id="KW-0862">Zinc</keyword>
<evidence type="ECO:0000313" key="8">
    <source>
        <dbReference type="Proteomes" id="UP000467841"/>
    </source>
</evidence>
<keyword evidence="8" id="KW-1185">Reference proteome</keyword>
<sequence length="795" mass="90438">MCFRCASNQLIVGVANPRRFRTIPSASASGARNVSHAALPCFVGHTFKVIVFLIEQYRKTHIMSGIHLTNILFEVLERISHSVLVDRICGKIAINASRSKLKLSYISMIFKPRRRVYVVDDEDIQAYLNSTDNEQCRSVLNVEVLIGSEMESSFGVNYEVNNAGIITLYENTEKGGADENTEKEVEEDSEPRVNVDVGDGDNGMDNGMRSSSYFHDHFEVPRANLGCDYVDEWDDGLGLELGQEFPSCAWYLKAAKIPHSPCFSVTVYTGKYRCSRASASTSMQKTRGTPHLVAAVLNEDYGGSYDTPAPKNILNIVQERLGVKMSYSTALREKHQAINDVREVPILFRFSIEGFQAMRKVIIVDATSLKTAYPGVLVFATAQDPNHHHYPLVFGIIDSENNSSWGWFFEQLKTVIGDSPELVFVSDRHQSIIKSVREVYPSAEHGYCTYHLSQNVKGSIGSNKDECAAHFIRCAEKYTYAEFSPCYMDFRSRYPNAAVYLNNHVETNKWARCLFKGARYDVDTSNVVESMNSVFMKARKYSILPMFDEILKTFSRWFNENRKEAGSVSTAKKLVPLVENIMHGRCEAASKLLVYEVNSYTLGYSVNENRVNRGVSLLKKSCICNRFDIDKYPCVHAIAAVIALIRSEDRSADVNFYDLVSKYYLMKTWLLAYYMSIYCVPHRSLWSVPEDIKKVVVVRRTKKEKKERPQETRFPGPQERRRRRRRKKTSNKDRPDQDLGNWTRREGDEVEGDYESYSDSDSSYSDSDESDGDGYESDGDGDGRDGDEFRMEAPR</sequence>
<dbReference type="Pfam" id="PF10532">
    <property type="entry name" value="Plant_all_beta"/>
    <property type="match status" value="1"/>
</dbReference>
<dbReference type="Pfam" id="PF04434">
    <property type="entry name" value="SWIM"/>
    <property type="match status" value="1"/>
</dbReference>
<dbReference type="Proteomes" id="UP000467841">
    <property type="component" value="Unassembled WGS sequence"/>
</dbReference>
<reference evidence="7" key="1">
    <citation type="submission" date="2020-01" db="EMBL/GenBank/DDBJ databases">
        <authorList>
            <person name="Mishra B."/>
        </authorList>
    </citation>
    <scope>NUCLEOTIDE SEQUENCE [LARGE SCALE GENOMIC DNA]</scope>
</reference>
<feature type="compositionally biased region" description="Basic and acidic residues" evidence="5">
    <location>
        <begin position="173"/>
        <end position="183"/>
    </location>
</feature>
<accession>A0A6D2K3N1</accession>
<dbReference type="EMBL" id="CACVBM020001368">
    <property type="protein sequence ID" value="CAA7047232.1"/>
    <property type="molecule type" value="Genomic_DNA"/>
</dbReference>
<feature type="compositionally biased region" description="Basic and acidic residues" evidence="5">
    <location>
        <begin position="781"/>
        <end position="795"/>
    </location>
</feature>